<evidence type="ECO:0000259" key="2">
    <source>
        <dbReference type="PROSITE" id="PS50994"/>
    </source>
</evidence>
<dbReference type="GO" id="GO:0015074">
    <property type="term" value="P:DNA integration"/>
    <property type="evidence" value="ECO:0007669"/>
    <property type="project" value="InterPro"/>
</dbReference>
<dbReference type="SUPFAM" id="SSF53098">
    <property type="entry name" value="Ribonuclease H-like"/>
    <property type="match status" value="1"/>
</dbReference>
<feature type="domain" description="Integrase catalytic" evidence="2">
    <location>
        <begin position="1"/>
        <end position="157"/>
    </location>
</feature>
<dbReference type="OrthoDB" id="1000991at2759"/>
<dbReference type="InterPro" id="IPR012337">
    <property type="entry name" value="RNaseH-like_sf"/>
</dbReference>
<dbReference type="PANTHER" id="PTHR35046">
    <property type="entry name" value="ZINC KNUCKLE (CCHC-TYPE) FAMILY PROTEIN"/>
    <property type="match status" value="1"/>
</dbReference>
<gene>
    <name evidence="3" type="ORF">EPI10_023989</name>
</gene>
<evidence type="ECO:0000313" key="4">
    <source>
        <dbReference type="Proteomes" id="UP000325315"/>
    </source>
</evidence>
<evidence type="ECO:0000313" key="3">
    <source>
        <dbReference type="EMBL" id="KAA3473625.1"/>
    </source>
</evidence>
<keyword evidence="4" id="KW-1185">Reference proteome</keyword>
<dbReference type="Pfam" id="PF24626">
    <property type="entry name" value="SH3_Tf2-1"/>
    <property type="match status" value="1"/>
</dbReference>
<feature type="region of interest" description="Disordered" evidence="1">
    <location>
        <begin position="195"/>
        <end position="216"/>
    </location>
</feature>
<dbReference type="EMBL" id="SMMG02000005">
    <property type="protein sequence ID" value="KAA3473625.1"/>
    <property type="molecule type" value="Genomic_DNA"/>
</dbReference>
<proteinExistence type="predicted"/>
<dbReference type="Gene3D" id="3.30.420.10">
    <property type="entry name" value="Ribonuclease H-like superfamily/Ribonuclease H"/>
    <property type="match status" value="1"/>
</dbReference>
<dbReference type="InterPro" id="IPR056924">
    <property type="entry name" value="SH3_Tf2-1"/>
</dbReference>
<name>A0A5B6VXA2_9ROSI</name>
<dbReference type="InterPro" id="IPR036397">
    <property type="entry name" value="RNaseH_sf"/>
</dbReference>
<dbReference type="PANTHER" id="PTHR35046:SF9">
    <property type="entry name" value="RNA-DIRECTED DNA POLYMERASE"/>
    <property type="match status" value="1"/>
</dbReference>
<comment type="caution">
    <text evidence="3">The sequence shown here is derived from an EMBL/GenBank/DDBJ whole genome shotgun (WGS) entry which is preliminary data.</text>
</comment>
<dbReference type="Proteomes" id="UP000325315">
    <property type="component" value="Unassembled WGS sequence"/>
</dbReference>
<dbReference type="PROSITE" id="PS50994">
    <property type="entry name" value="INTEGRASE"/>
    <property type="match status" value="1"/>
</dbReference>
<protein>
    <submittedName>
        <fullName evidence="3">Transposon Ty3-I Gag-Pol polyprotein</fullName>
    </submittedName>
</protein>
<reference evidence="4" key="1">
    <citation type="journal article" date="2019" name="Plant Biotechnol. J.">
        <title>Genome sequencing of the Australian wild diploid species Gossypium australe highlights disease resistance and delayed gland morphogenesis.</title>
        <authorList>
            <person name="Cai Y."/>
            <person name="Cai X."/>
            <person name="Wang Q."/>
            <person name="Wang P."/>
            <person name="Zhang Y."/>
            <person name="Cai C."/>
            <person name="Xu Y."/>
            <person name="Wang K."/>
            <person name="Zhou Z."/>
            <person name="Wang C."/>
            <person name="Geng S."/>
            <person name="Li B."/>
            <person name="Dong Q."/>
            <person name="Hou Y."/>
            <person name="Wang H."/>
            <person name="Ai P."/>
            <person name="Liu Z."/>
            <person name="Yi F."/>
            <person name="Sun M."/>
            <person name="An G."/>
            <person name="Cheng J."/>
            <person name="Zhang Y."/>
            <person name="Shi Q."/>
            <person name="Xie Y."/>
            <person name="Shi X."/>
            <person name="Chang Y."/>
            <person name="Huang F."/>
            <person name="Chen Y."/>
            <person name="Hong S."/>
            <person name="Mi L."/>
            <person name="Sun Q."/>
            <person name="Zhang L."/>
            <person name="Zhou B."/>
            <person name="Peng R."/>
            <person name="Zhang X."/>
            <person name="Liu F."/>
        </authorList>
    </citation>
    <scope>NUCLEOTIDE SEQUENCE [LARGE SCALE GENOMIC DNA]</scope>
    <source>
        <strain evidence="4">cv. PA1801</strain>
    </source>
</reference>
<sequence>MDFILGLPKTKTGKDSIFVVVDRFSKMSHFISCAKTDGAVHIANLFFREIVRLHGLPRTIVSDRDVRFLSYFCRTLWGKLETKLMFSTTCHPQDGQIEVVNRVLSTLLRALVWKNLKTWEECLPHIEFAYNRSVHSATKSKLSPRGDGPFKVIERINENSYKLDLPGEYNISASFNVSDLTPFDVGTDLRTNQFQEGEDDTDTHHHESSPSQYSMVLPQGPITRAHAKQFKEAIIALVRQVWDDVKVRPFEQAGGNHKSPCCTLLQAQLQAYELSPAQS</sequence>
<accession>A0A5B6VXA2</accession>
<dbReference type="GO" id="GO:0003676">
    <property type="term" value="F:nucleic acid binding"/>
    <property type="evidence" value="ECO:0007669"/>
    <property type="project" value="InterPro"/>
</dbReference>
<evidence type="ECO:0000256" key="1">
    <source>
        <dbReference type="SAM" id="MobiDB-lite"/>
    </source>
</evidence>
<organism evidence="3 4">
    <name type="scientific">Gossypium australe</name>
    <dbReference type="NCBI Taxonomy" id="47621"/>
    <lineage>
        <taxon>Eukaryota</taxon>
        <taxon>Viridiplantae</taxon>
        <taxon>Streptophyta</taxon>
        <taxon>Embryophyta</taxon>
        <taxon>Tracheophyta</taxon>
        <taxon>Spermatophyta</taxon>
        <taxon>Magnoliopsida</taxon>
        <taxon>eudicotyledons</taxon>
        <taxon>Gunneridae</taxon>
        <taxon>Pentapetalae</taxon>
        <taxon>rosids</taxon>
        <taxon>malvids</taxon>
        <taxon>Malvales</taxon>
        <taxon>Malvaceae</taxon>
        <taxon>Malvoideae</taxon>
        <taxon>Gossypium</taxon>
    </lineage>
</organism>
<dbReference type="AlphaFoldDB" id="A0A5B6VXA2"/>
<dbReference type="InterPro" id="IPR001584">
    <property type="entry name" value="Integrase_cat-core"/>
</dbReference>